<keyword evidence="9" id="KW-1185">Reference proteome</keyword>
<dbReference type="SUPFAM" id="SSF103473">
    <property type="entry name" value="MFS general substrate transporter"/>
    <property type="match status" value="1"/>
</dbReference>
<dbReference type="GO" id="GO:0005886">
    <property type="term" value="C:plasma membrane"/>
    <property type="evidence" value="ECO:0007669"/>
    <property type="project" value="UniProtKB-SubCell"/>
</dbReference>
<dbReference type="EMBL" id="CAJNDS010000158">
    <property type="protein sequence ID" value="CAE6971948.1"/>
    <property type="molecule type" value="Genomic_DNA"/>
</dbReference>
<evidence type="ECO:0000256" key="1">
    <source>
        <dbReference type="ARBA" id="ARBA00004651"/>
    </source>
</evidence>
<evidence type="ECO:0008006" key="10">
    <source>
        <dbReference type="Google" id="ProtNLM"/>
    </source>
</evidence>
<name>A0A812I4H8_9DINO</name>
<feature type="transmembrane region" description="Helical" evidence="7">
    <location>
        <begin position="87"/>
        <end position="106"/>
    </location>
</feature>
<feature type="transmembrane region" description="Helical" evidence="7">
    <location>
        <begin position="34"/>
        <end position="53"/>
    </location>
</feature>
<feature type="transmembrane region" description="Helical" evidence="7">
    <location>
        <begin position="306"/>
        <end position="329"/>
    </location>
</feature>
<feature type="transmembrane region" description="Helical" evidence="7">
    <location>
        <begin position="407"/>
        <end position="424"/>
    </location>
</feature>
<keyword evidence="3" id="KW-1003">Cell membrane</keyword>
<dbReference type="Pfam" id="PF07690">
    <property type="entry name" value="MFS_1"/>
    <property type="match status" value="1"/>
</dbReference>
<feature type="transmembrane region" description="Helical" evidence="7">
    <location>
        <begin position="222"/>
        <end position="245"/>
    </location>
</feature>
<gene>
    <name evidence="8" type="ORF">SNAT2548_LOCUS2683</name>
</gene>
<evidence type="ECO:0000256" key="2">
    <source>
        <dbReference type="ARBA" id="ARBA00022448"/>
    </source>
</evidence>
<keyword evidence="4 7" id="KW-0812">Transmembrane</keyword>
<evidence type="ECO:0000256" key="4">
    <source>
        <dbReference type="ARBA" id="ARBA00022692"/>
    </source>
</evidence>
<feature type="transmembrane region" description="Helical" evidence="7">
    <location>
        <begin position="127"/>
        <end position="145"/>
    </location>
</feature>
<reference evidence="8" key="1">
    <citation type="submission" date="2021-02" db="EMBL/GenBank/DDBJ databases">
        <authorList>
            <person name="Dougan E. K."/>
            <person name="Rhodes N."/>
            <person name="Thang M."/>
            <person name="Chan C."/>
        </authorList>
    </citation>
    <scope>NUCLEOTIDE SEQUENCE</scope>
</reference>
<dbReference type="OrthoDB" id="419616at2759"/>
<protein>
    <recommendedName>
        <fullName evidence="10">Major facilitator superfamily (MFS) profile domain-containing protein</fullName>
    </recommendedName>
</protein>
<accession>A0A812I4H8</accession>
<dbReference type="PROSITE" id="PS00216">
    <property type="entry name" value="SUGAR_TRANSPORT_1"/>
    <property type="match status" value="1"/>
</dbReference>
<sequence length="671" mass="74003">MSSHADAAPSIIRRGDQLTPEQVRLQSDQGFRRAVTAIVCAAAFFDIAGAIILQPAVPMIMSNAPGSVRPASWPEGYRHPHAFPRESFSGVSYAFAVNLVLIVNQLGNMISNMAMGTLSDKYGRKPLMLLGLFCGLASLALYYVAGIAMRSFWAFLSCSFVNGLFGGNKTVIQAYVKDIWGTDFPKVQPILFFCFMLGGAGGGLLGGVATSLVQVDEISGNLFIAGPICASLSFLLFLVILFKMPEAPRFEKQAFMEGPKEALPTYVRRILVVLIIGGAADAFGDQGNTFARNTIFSNRYPAGKEVGINMALLMVKAFGLVIAMFVVLVSSRRLGLAPWCVIGNLCSAAAQFAVIPNTMPFEGFIAIWSTSQVFGFTSTLATNFLLPRFAPPDQMGTWMGLNNSANLFGQCFAPLLMSAMYSSLSPADGSPAAEFQMAESVCLATCGSISMLAFLLFLPLLRLIPKKDPWKSKVLNLDDKKMEEYEAMSAREWVRLDGLERFHVNEKRREQGLPPILQHWTDYEEDMLDGGVEDIAERSHKELRDIRRRLTAMLTNRDMLQESIAKHNAIKADIPKLYDLDSEMKKAGAWLTGYLNDAGYHQWPLYPELFKSMIMTAFPPLGPLGKEKADVTSIPEMEMYMMSFLRTLDQHLHTQRYTQMSGLRTLGATMA</sequence>
<feature type="transmembrane region" description="Helical" evidence="7">
    <location>
        <begin position="189"/>
        <end position="210"/>
    </location>
</feature>
<dbReference type="InterPro" id="IPR005829">
    <property type="entry name" value="Sugar_transporter_CS"/>
</dbReference>
<evidence type="ECO:0000313" key="8">
    <source>
        <dbReference type="EMBL" id="CAE6971948.1"/>
    </source>
</evidence>
<comment type="subcellular location">
    <subcellularLocation>
        <location evidence="1">Cell membrane</location>
        <topology evidence="1">Multi-pass membrane protein</topology>
    </subcellularLocation>
</comment>
<feature type="transmembrane region" description="Helical" evidence="7">
    <location>
        <begin position="366"/>
        <end position="386"/>
    </location>
</feature>
<keyword evidence="6 7" id="KW-0472">Membrane</keyword>
<dbReference type="InterPro" id="IPR011701">
    <property type="entry name" value="MFS"/>
</dbReference>
<keyword evidence="5 7" id="KW-1133">Transmembrane helix</keyword>
<dbReference type="InterPro" id="IPR050171">
    <property type="entry name" value="MFS_Transporters"/>
</dbReference>
<dbReference type="Gene3D" id="1.20.1250.20">
    <property type="entry name" value="MFS general substrate transporter like domains"/>
    <property type="match status" value="1"/>
</dbReference>
<proteinExistence type="predicted"/>
<organism evidence="8 9">
    <name type="scientific">Symbiodinium natans</name>
    <dbReference type="NCBI Taxonomy" id="878477"/>
    <lineage>
        <taxon>Eukaryota</taxon>
        <taxon>Sar</taxon>
        <taxon>Alveolata</taxon>
        <taxon>Dinophyceae</taxon>
        <taxon>Suessiales</taxon>
        <taxon>Symbiodiniaceae</taxon>
        <taxon>Symbiodinium</taxon>
    </lineage>
</organism>
<evidence type="ECO:0000313" key="9">
    <source>
        <dbReference type="Proteomes" id="UP000604046"/>
    </source>
</evidence>
<dbReference type="AlphaFoldDB" id="A0A812I4H8"/>
<evidence type="ECO:0000256" key="6">
    <source>
        <dbReference type="ARBA" id="ARBA00023136"/>
    </source>
</evidence>
<dbReference type="GO" id="GO:0022857">
    <property type="term" value="F:transmembrane transporter activity"/>
    <property type="evidence" value="ECO:0007669"/>
    <property type="project" value="InterPro"/>
</dbReference>
<keyword evidence="2" id="KW-0813">Transport</keyword>
<evidence type="ECO:0000256" key="3">
    <source>
        <dbReference type="ARBA" id="ARBA00022475"/>
    </source>
</evidence>
<feature type="transmembrane region" description="Helical" evidence="7">
    <location>
        <begin position="436"/>
        <end position="461"/>
    </location>
</feature>
<dbReference type="Proteomes" id="UP000604046">
    <property type="component" value="Unassembled WGS sequence"/>
</dbReference>
<comment type="caution">
    <text evidence="8">The sequence shown here is derived from an EMBL/GenBank/DDBJ whole genome shotgun (WGS) entry which is preliminary data.</text>
</comment>
<evidence type="ECO:0000256" key="7">
    <source>
        <dbReference type="SAM" id="Phobius"/>
    </source>
</evidence>
<dbReference type="PANTHER" id="PTHR23517">
    <property type="entry name" value="RESISTANCE PROTEIN MDTM, PUTATIVE-RELATED-RELATED"/>
    <property type="match status" value="1"/>
</dbReference>
<feature type="transmembrane region" description="Helical" evidence="7">
    <location>
        <begin position="336"/>
        <end position="354"/>
    </location>
</feature>
<evidence type="ECO:0000256" key="5">
    <source>
        <dbReference type="ARBA" id="ARBA00022989"/>
    </source>
</evidence>
<dbReference type="InterPro" id="IPR036259">
    <property type="entry name" value="MFS_trans_sf"/>
</dbReference>